<dbReference type="PANTHER" id="PTHR10519">
    <property type="entry name" value="GABA-B RECEPTOR"/>
    <property type="match status" value="1"/>
</dbReference>
<feature type="region of interest" description="Disordered" evidence="9">
    <location>
        <begin position="437"/>
        <end position="459"/>
    </location>
</feature>
<feature type="signal peptide" evidence="11">
    <location>
        <begin position="1"/>
        <end position="27"/>
    </location>
</feature>
<keyword evidence="3 10" id="KW-1133">Transmembrane helix</keyword>
<reference evidence="13" key="1">
    <citation type="submission" date="2020-06" db="EMBL/GenBank/DDBJ databases">
        <authorList>
            <consortium name="Plant Systems Biology data submission"/>
        </authorList>
    </citation>
    <scope>NUCLEOTIDE SEQUENCE</scope>
    <source>
        <strain evidence="13">D6</strain>
    </source>
</reference>
<feature type="transmembrane region" description="Helical" evidence="10">
    <location>
        <begin position="466"/>
        <end position="491"/>
    </location>
</feature>
<sequence>MIFCQHRRRHFLLLAAVTILSTSLSSAATINVNVGNSGNAESTITYSSDRFRLLLINGGSAFFEPVAQGFLKRCLDYHEDVQFEYAGVVYESITPIIESHLSHYHPVTQDSCEEKAAILRDALQRRSIDGIIMNPFCNDTFTTTLVQEAHEAQVPVVFIDGDVPEAPRSAYIGTNQFFLGQTMARLLRQLRPEGGTFCFMGRRSNDRLQGFLQEITKFNHRPDRAHWTEVGRHFAAHVQHNSSRYRWNYEFQHKVQELRPTAVVAMIQSPMRQPNWTWFIDHNRQHNITTIGVDGADYQLDYLHQRYVDGLVGQLPYEWGFQAVDVLRDILLRQQKGEVIEADIIITTNVVAYNLIPVTLPPLELEQNLLGPLRYIGISCFVVVTLAALGCMGWTVYYWKTPLLRMSQPWFLLAIALGVMILASTLSPLSFDDEGLIDPQQNNVPQEEEDSDDADVMQEQQDPSPIHTVAVCMSIPWLAFGGFTLTFSALFRCVEVDFVFPMCIAQMISSNRHSSSNPSIHPYRNSKTWRINRLLNPRKSHEQVKVTYVDVLAPFAVLFLCNVIALVCWTVLDPLTYTRQFHSGTDFWNREFESYGACRSNNPLAFLTPLLAFNFLVVAITCWQAFQARDISPQFSEARAIGMSLASMLQTFLTGIPVLAVVREMPVPFYLVMTFVIFALSMILLGFIFVPKMRMQSRFSLMSETEQSRSIAMSIRQMSRRNVRAGSESRSFPKSNSSDFMVLAKSGFFENNNNHRGGRGVASSSSLRKDVSGDFLPPFEEVVPTKGQEDGSSGAFQQKQPLQDATIQRDVAQASEDP</sequence>
<evidence type="ECO:0000256" key="5">
    <source>
        <dbReference type="ARBA" id="ARBA00023136"/>
    </source>
</evidence>
<evidence type="ECO:0000313" key="14">
    <source>
        <dbReference type="Proteomes" id="UP001153069"/>
    </source>
</evidence>
<feature type="transmembrane region" description="Helical" evidence="10">
    <location>
        <begin position="638"/>
        <end position="662"/>
    </location>
</feature>
<feature type="transmembrane region" description="Helical" evidence="10">
    <location>
        <begin position="548"/>
        <end position="572"/>
    </location>
</feature>
<evidence type="ECO:0000256" key="8">
    <source>
        <dbReference type="ARBA" id="ARBA00023224"/>
    </source>
</evidence>
<dbReference type="OrthoDB" id="48903at2759"/>
<dbReference type="Gene3D" id="3.40.50.2300">
    <property type="match status" value="2"/>
</dbReference>
<keyword evidence="14" id="KW-1185">Reference proteome</keyword>
<dbReference type="InterPro" id="IPR002455">
    <property type="entry name" value="GPCR3_GABA-B"/>
</dbReference>
<organism evidence="13 14">
    <name type="scientific">Seminavis robusta</name>
    <dbReference type="NCBI Taxonomy" id="568900"/>
    <lineage>
        <taxon>Eukaryota</taxon>
        <taxon>Sar</taxon>
        <taxon>Stramenopiles</taxon>
        <taxon>Ochrophyta</taxon>
        <taxon>Bacillariophyta</taxon>
        <taxon>Bacillariophyceae</taxon>
        <taxon>Bacillariophycidae</taxon>
        <taxon>Naviculales</taxon>
        <taxon>Naviculaceae</taxon>
        <taxon>Seminavis</taxon>
    </lineage>
</organism>
<dbReference type="Pfam" id="PF00003">
    <property type="entry name" value="7tm_3"/>
    <property type="match status" value="1"/>
</dbReference>
<evidence type="ECO:0000259" key="12">
    <source>
        <dbReference type="PROSITE" id="PS50259"/>
    </source>
</evidence>
<keyword evidence="4" id="KW-0297">G-protein coupled receptor</keyword>
<feature type="compositionally biased region" description="Polar residues" evidence="9">
    <location>
        <begin position="790"/>
        <end position="806"/>
    </location>
</feature>
<dbReference type="PANTHER" id="PTHR10519:SF20">
    <property type="entry name" value="G-PROTEIN COUPLED RECEPTOR 156-RELATED"/>
    <property type="match status" value="1"/>
</dbReference>
<protein>
    <submittedName>
        <fullName evidence="13">Gamma-aminobutyric acid (GABA) B receptor</fullName>
    </submittedName>
</protein>
<evidence type="ECO:0000256" key="6">
    <source>
        <dbReference type="ARBA" id="ARBA00023170"/>
    </source>
</evidence>
<evidence type="ECO:0000256" key="2">
    <source>
        <dbReference type="ARBA" id="ARBA00022692"/>
    </source>
</evidence>
<proteinExistence type="predicted"/>
<keyword evidence="11" id="KW-0732">Signal</keyword>
<dbReference type="AlphaFoldDB" id="A0A9N8DSI3"/>
<feature type="transmembrane region" description="Helical" evidence="10">
    <location>
        <begin position="410"/>
        <end position="431"/>
    </location>
</feature>
<keyword evidence="8" id="KW-0807">Transducer</keyword>
<evidence type="ECO:0000256" key="7">
    <source>
        <dbReference type="ARBA" id="ARBA00023180"/>
    </source>
</evidence>
<name>A0A9N8DSI3_9STRA</name>
<dbReference type="SUPFAM" id="SSF53822">
    <property type="entry name" value="Periplasmic binding protein-like I"/>
    <property type="match status" value="1"/>
</dbReference>
<comment type="subcellular location">
    <subcellularLocation>
        <location evidence="1">Membrane</location>
        <topology evidence="1">Multi-pass membrane protein</topology>
    </subcellularLocation>
</comment>
<evidence type="ECO:0000313" key="13">
    <source>
        <dbReference type="EMBL" id="CAB9505925.1"/>
    </source>
</evidence>
<feature type="domain" description="G-protein coupled receptors family 3 profile" evidence="12">
    <location>
        <begin position="526"/>
        <end position="695"/>
    </location>
</feature>
<keyword evidence="6 13" id="KW-0675">Receptor</keyword>
<feature type="transmembrane region" description="Helical" evidence="10">
    <location>
        <begin position="668"/>
        <end position="690"/>
    </location>
</feature>
<evidence type="ECO:0000256" key="1">
    <source>
        <dbReference type="ARBA" id="ARBA00004141"/>
    </source>
</evidence>
<keyword evidence="5 10" id="KW-0472">Membrane</keyword>
<keyword evidence="7" id="KW-0325">Glycoprotein</keyword>
<dbReference type="CDD" id="cd15047">
    <property type="entry name" value="7tmC_GABA-B-like"/>
    <property type="match status" value="1"/>
</dbReference>
<dbReference type="InterPro" id="IPR017978">
    <property type="entry name" value="GPCR_3_C"/>
</dbReference>
<dbReference type="InterPro" id="IPR025997">
    <property type="entry name" value="SBP_2_dom"/>
</dbReference>
<gene>
    <name evidence="13" type="ORF">SEMRO_248_G098320.1</name>
</gene>
<evidence type="ECO:0000256" key="4">
    <source>
        <dbReference type="ARBA" id="ARBA00023040"/>
    </source>
</evidence>
<feature type="chain" id="PRO_5040326173" evidence="11">
    <location>
        <begin position="28"/>
        <end position="818"/>
    </location>
</feature>
<evidence type="ECO:0000256" key="10">
    <source>
        <dbReference type="SAM" id="Phobius"/>
    </source>
</evidence>
<feature type="transmembrane region" description="Helical" evidence="10">
    <location>
        <begin position="604"/>
        <end position="626"/>
    </location>
</feature>
<dbReference type="GO" id="GO:0038039">
    <property type="term" value="C:G protein-coupled receptor heterodimeric complex"/>
    <property type="evidence" value="ECO:0007669"/>
    <property type="project" value="TreeGrafter"/>
</dbReference>
<feature type="transmembrane region" description="Helical" evidence="10">
    <location>
        <begin position="375"/>
        <end position="398"/>
    </location>
</feature>
<feature type="region of interest" description="Disordered" evidence="9">
    <location>
        <begin position="773"/>
        <end position="818"/>
    </location>
</feature>
<dbReference type="Proteomes" id="UP001153069">
    <property type="component" value="Unassembled WGS sequence"/>
</dbReference>
<feature type="compositionally biased region" description="Acidic residues" evidence="9">
    <location>
        <begin position="446"/>
        <end position="456"/>
    </location>
</feature>
<evidence type="ECO:0000256" key="11">
    <source>
        <dbReference type="SAM" id="SignalP"/>
    </source>
</evidence>
<evidence type="ECO:0000256" key="3">
    <source>
        <dbReference type="ARBA" id="ARBA00022989"/>
    </source>
</evidence>
<accession>A0A9N8DSI3</accession>
<dbReference type="InterPro" id="IPR028082">
    <property type="entry name" value="Peripla_BP_I"/>
</dbReference>
<dbReference type="PRINTS" id="PR01176">
    <property type="entry name" value="GABABRECEPTR"/>
</dbReference>
<dbReference type="GO" id="GO:0004965">
    <property type="term" value="F:G protein-coupled GABA receptor activity"/>
    <property type="evidence" value="ECO:0007669"/>
    <property type="project" value="InterPro"/>
</dbReference>
<keyword evidence="2 10" id="KW-0812">Transmembrane</keyword>
<dbReference type="Pfam" id="PF13407">
    <property type="entry name" value="Peripla_BP_4"/>
    <property type="match status" value="1"/>
</dbReference>
<comment type="caution">
    <text evidence="13">The sequence shown here is derived from an EMBL/GenBank/DDBJ whole genome shotgun (WGS) entry which is preliminary data.</text>
</comment>
<evidence type="ECO:0000256" key="9">
    <source>
        <dbReference type="SAM" id="MobiDB-lite"/>
    </source>
</evidence>
<dbReference type="EMBL" id="CAICTM010000247">
    <property type="protein sequence ID" value="CAB9505925.1"/>
    <property type="molecule type" value="Genomic_DNA"/>
</dbReference>
<dbReference type="PROSITE" id="PS50259">
    <property type="entry name" value="G_PROTEIN_RECEP_F3_4"/>
    <property type="match status" value="1"/>
</dbReference>